<name>A0ABP0FKA8_CLALP</name>
<keyword evidence="3 6" id="KW-0812">Transmembrane</keyword>
<dbReference type="PANTHER" id="PTHR12300">
    <property type="entry name" value="HVA22-LIKE PROTEINS"/>
    <property type="match status" value="1"/>
</dbReference>
<keyword evidence="8" id="KW-1185">Reference proteome</keyword>
<keyword evidence="4 6" id="KW-1133">Transmembrane helix</keyword>
<feature type="transmembrane region" description="Helical" evidence="6">
    <location>
        <begin position="117"/>
        <end position="137"/>
    </location>
</feature>
<sequence>MAASGTLSPKTWMENLDKALEEDNFINRYLDKIEKKTNVKKRYVVLVLCSFLSVYLVIGYAADLLCNMIGFVYPAYISVKAIESTRKDDDTEWLIYWVVFATFSVAEFFSDILLSWFPFYFLGKCVFLLWCMAPVSWNGSRMIYYKFIRPFILRNEGQIDKVLSHMKGGMQELASQAQEGATEIATDAVADAIKNKNKDE</sequence>
<gene>
    <name evidence="7" type="ORF">CVLEPA_LOCUS9142</name>
</gene>
<evidence type="ECO:0000256" key="1">
    <source>
        <dbReference type="ARBA" id="ARBA00004141"/>
    </source>
</evidence>
<evidence type="ECO:0000256" key="6">
    <source>
        <dbReference type="RuleBase" id="RU362006"/>
    </source>
</evidence>
<feature type="transmembrane region" description="Helical" evidence="6">
    <location>
        <begin position="43"/>
        <end position="73"/>
    </location>
</feature>
<comment type="subcellular location">
    <subcellularLocation>
        <location evidence="1 6">Membrane</location>
        <topology evidence="1 6">Multi-pass membrane protein</topology>
    </subcellularLocation>
</comment>
<comment type="similarity">
    <text evidence="2 6">Belongs to the DP1 family.</text>
</comment>
<evidence type="ECO:0000256" key="5">
    <source>
        <dbReference type="ARBA" id="ARBA00023136"/>
    </source>
</evidence>
<dbReference type="PANTHER" id="PTHR12300:SF161">
    <property type="entry name" value="RECEPTOR EXPRESSION-ENHANCING PROTEIN"/>
    <property type="match status" value="1"/>
</dbReference>
<proteinExistence type="inferred from homology"/>
<evidence type="ECO:0000256" key="3">
    <source>
        <dbReference type="ARBA" id="ARBA00022692"/>
    </source>
</evidence>
<keyword evidence="5 6" id="KW-0472">Membrane</keyword>
<evidence type="ECO:0000313" key="7">
    <source>
        <dbReference type="EMBL" id="CAK8678870.1"/>
    </source>
</evidence>
<protein>
    <recommendedName>
        <fullName evidence="6">Receptor expression-enhancing protein</fullName>
    </recommendedName>
</protein>
<organism evidence="7 8">
    <name type="scientific">Clavelina lepadiformis</name>
    <name type="common">Light-bulb sea squirt</name>
    <name type="synonym">Ascidia lepadiformis</name>
    <dbReference type="NCBI Taxonomy" id="159417"/>
    <lineage>
        <taxon>Eukaryota</taxon>
        <taxon>Metazoa</taxon>
        <taxon>Chordata</taxon>
        <taxon>Tunicata</taxon>
        <taxon>Ascidiacea</taxon>
        <taxon>Aplousobranchia</taxon>
        <taxon>Clavelinidae</taxon>
        <taxon>Clavelina</taxon>
    </lineage>
</organism>
<accession>A0ABP0FKA8</accession>
<evidence type="ECO:0000256" key="4">
    <source>
        <dbReference type="ARBA" id="ARBA00022989"/>
    </source>
</evidence>
<comment type="caution">
    <text evidence="7">The sequence shown here is derived from an EMBL/GenBank/DDBJ whole genome shotgun (WGS) entry which is preliminary data.</text>
</comment>
<evidence type="ECO:0000313" key="8">
    <source>
        <dbReference type="Proteomes" id="UP001642483"/>
    </source>
</evidence>
<evidence type="ECO:0000256" key="2">
    <source>
        <dbReference type="ARBA" id="ARBA00008573"/>
    </source>
</evidence>
<dbReference type="Pfam" id="PF03134">
    <property type="entry name" value="TB2_DP1_HVA22"/>
    <property type="match status" value="1"/>
</dbReference>
<dbReference type="Proteomes" id="UP001642483">
    <property type="component" value="Unassembled WGS sequence"/>
</dbReference>
<reference evidence="7 8" key="1">
    <citation type="submission" date="2024-02" db="EMBL/GenBank/DDBJ databases">
        <authorList>
            <person name="Daric V."/>
            <person name="Darras S."/>
        </authorList>
    </citation>
    <scope>NUCLEOTIDE SEQUENCE [LARGE SCALE GENOMIC DNA]</scope>
</reference>
<dbReference type="EMBL" id="CAWYQH010000057">
    <property type="protein sequence ID" value="CAK8678870.1"/>
    <property type="molecule type" value="Genomic_DNA"/>
</dbReference>
<dbReference type="InterPro" id="IPR004345">
    <property type="entry name" value="TB2_DP1_HVA22"/>
</dbReference>